<protein>
    <submittedName>
        <fullName evidence="1">Uncharacterized protein</fullName>
    </submittedName>
</protein>
<reference evidence="1 2" key="1">
    <citation type="submission" date="2012-05" db="EMBL/GenBank/DDBJ databases">
        <title>Recombination and specialization in a pathogen metapopulation.</title>
        <authorList>
            <person name="Gardiner A."/>
            <person name="Kemen E."/>
            <person name="Schultz-Larsen T."/>
            <person name="MacLean D."/>
            <person name="Van Oosterhout C."/>
            <person name="Jones J.D.G."/>
        </authorList>
    </citation>
    <scope>NUCLEOTIDE SEQUENCE [LARGE SCALE GENOMIC DNA]</scope>
    <source>
        <strain evidence="1 2">Ac Nc2</strain>
    </source>
</reference>
<name>A0A024G1X4_9STRA</name>
<keyword evidence="2" id="KW-1185">Reference proteome</keyword>
<evidence type="ECO:0000313" key="1">
    <source>
        <dbReference type="EMBL" id="CCI40838.1"/>
    </source>
</evidence>
<accession>A0A024G1X4</accession>
<organism evidence="1 2">
    <name type="scientific">Albugo candida</name>
    <dbReference type="NCBI Taxonomy" id="65357"/>
    <lineage>
        <taxon>Eukaryota</taxon>
        <taxon>Sar</taxon>
        <taxon>Stramenopiles</taxon>
        <taxon>Oomycota</taxon>
        <taxon>Peronosporomycetes</taxon>
        <taxon>Albuginales</taxon>
        <taxon>Albuginaceae</taxon>
        <taxon>Albugo</taxon>
    </lineage>
</organism>
<dbReference type="Proteomes" id="UP000053237">
    <property type="component" value="Unassembled WGS sequence"/>
</dbReference>
<dbReference type="InParanoid" id="A0A024G1X4"/>
<dbReference type="EMBL" id="CAIX01000012">
    <property type="protein sequence ID" value="CCI40838.1"/>
    <property type="molecule type" value="Genomic_DNA"/>
</dbReference>
<evidence type="ECO:0000313" key="2">
    <source>
        <dbReference type="Proteomes" id="UP000053237"/>
    </source>
</evidence>
<gene>
    <name evidence="1" type="ORF">BN9_016220</name>
</gene>
<comment type="caution">
    <text evidence="1">The sequence shown here is derived from an EMBL/GenBank/DDBJ whole genome shotgun (WGS) entry which is preliminary data.</text>
</comment>
<proteinExistence type="predicted"/>
<sequence>MTEMYRDRILRYTLQLYRCALVCRSIRIDQVVTNYIPLISIDSFNSLFLWRKDHQNALLPKEYQLIRPSILVSSKSIHFLACRHSYQHTYTYPCLDHQTLDE</sequence>
<dbReference type="AlphaFoldDB" id="A0A024G1X4"/>